<proteinExistence type="predicted"/>
<evidence type="ECO:0000259" key="1">
    <source>
        <dbReference type="Pfam" id="PF13966"/>
    </source>
</evidence>
<feature type="domain" description="Reverse transcriptase zinc-binding" evidence="1">
    <location>
        <begin position="11"/>
        <end position="79"/>
    </location>
</feature>
<accession>A0A9D3WL88</accession>
<dbReference type="EMBL" id="JAIQCV010000001">
    <property type="protein sequence ID" value="KAH1131185.1"/>
    <property type="molecule type" value="Genomic_DNA"/>
</dbReference>
<comment type="caution">
    <text evidence="2">The sequence shown here is derived from an EMBL/GenBank/DDBJ whole genome shotgun (WGS) entry which is preliminary data.</text>
</comment>
<protein>
    <recommendedName>
        <fullName evidence="1">Reverse transcriptase zinc-binding domain-containing protein</fullName>
    </recommendedName>
</protein>
<dbReference type="InterPro" id="IPR026960">
    <property type="entry name" value="RVT-Znf"/>
</dbReference>
<sequence>MCRRYFGKGTDDTVAQAKVCWFQMHIPNHSLIDWMALLDRLPTKQRLASRGLNIKSSCSFCRREVERGDHLFFGCGYAKMYGRVFSMSVIFIERL</sequence>
<dbReference type="OrthoDB" id="1002062at2759"/>
<reference evidence="2 3" key="1">
    <citation type="journal article" date="2021" name="Plant Biotechnol. J.">
        <title>Multi-omics assisted identification of the key and species-specific regulatory components of drought-tolerant mechanisms in Gossypium stocksii.</title>
        <authorList>
            <person name="Yu D."/>
            <person name="Ke L."/>
            <person name="Zhang D."/>
            <person name="Wu Y."/>
            <person name="Sun Y."/>
            <person name="Mei J."/>
            <person name="Sun J."/>
            <person name="Sun Y."/>
        </authorList>
    </citation>
    <scope>NUCLEOTIDE SEQUENCE [LARGE SCALE GENOMIC DNA]</scope>
    <source>
        <strain evidence="3">cv. E1</strain>
        <tissue evidence="2">Leaf</tissue>
    </source>
</reference>
<dbReference type="Pfam" id="PF13966">
    <property type="entry name" value="zf-RVT"/>
    <property type="match status" value="1"/>
</dbReference>
<dbReference type="Proteomes" id="UP000828251">
    <property type="component" value="Unassembled WGS sequence"/>
</dbReference>
<keyword evidence="3" id="KW-1185">Reference proteome</keyword>
<evidence type="ECO:0000313" key="3">
    <source>
        <dbReference type="Proteomes" id="UP000828251"/>
    </source>
</evidence>
<evidence type="ECO:0000313" key="2">
    <source>
        <dbReference type="EMBL" id="KAH1131185.1"/>
    </source>
</evidence>
<organism evidence="2 3">
    <name type="scientific">Gossypium stocksii</name>
    <dbReference type="NCBI Taxonomy" id="47602"/>
    <lineage>
        <taxon>Eukaryota</taxon>
        <taxon>Viridiplantae</taxon>
        <taxon>Streptophyta</taxon>
        <taxon>Embryophyta</taxon>
        <taxon>Tracheophyta</taxon>
        <taxon>Spermatophyta</taxon>
        <taxon>Magnoliopsida</taxon>
        <taxon>eudicotyledons</taxon>
        <taxon>Gunneridae</taxon>
        <taxon>Pentapetalae</taxon>
        <taxon>rosids</taxon>
        <taxon>malvids</taxon>
        <taxon>Malvales</taxon>
        <taxon>Malvaceae</taxon>
        <taxon>Malvoideae</taxon>
        <taxon>Gossypium</taxon>
    </lineage>
</organism>
<dbReference type="AlphaFoldDB" id="A0A9D3WL88"/>
<name>A0A9D3WL88_9ROSI</name>
<gene>
    <name evidence="2" type="ORF">J1N35_002563</name>
</gene>